<comment type="caution">
    <text evidence="2">The sequence shown here is derived from an EMBL/GenBank/DDBJ whole genome shotgun (WGS) entry which is preliminary data.</text>
</comment>
<evidence type="ECO:0000259" key="1">
    <source>
        <dbReference type="PROSITE" id="PS50943"/>
    </source>
</evidence>
<dbReference type="Proteomes" id="UP001349262">
    <property type="component" value="Unassembled WGS sequence"/>
</dbReference>
<organism evidence="2 3">
    <name type="scientific">Methylobacterium radiotolerans</name>
    <dbReference type="NCBI Taxonomy" id="31998"/>
    <lineage>
        <taxon>Bacteria</taxon>
        <taxon>Pseudomonadati</taxon>
        <taxon>Pseudomonadota</taxon>
        <taxon>Alphaproteobacteria</taxon>
        <taxon>Hyphomicrobiales</taxon>
        <taxon>Methylobacteriaceae</taxon>
        <taxon>Methylobacterium</taxon>
    </lineage>
</organism>
<dbReference type="SUPFAM" id="SSF47413">
    <property type="entry name" value="lambda repressor-like DNA-binding domains"/>
    <property type="match status" value="1"/>
</dbReference>
<reference evidence="2 3" key="1">
    <citation type="journal article" date="2012" name="Genet. Mol. Biol.">
        <title>Analysis of 16S rRNA and mxaF genes revealing insights into Methylobacterium niche-specific plant association.</title>
        <authorList>
            <person name="Dourado M.N."/>
            <person name="Andreote F.D."/>
            <person name="Dini-Andreote F."/>
            <person name="Conti R."/>
            <person name="Araujo J.M."/>
            <person name="Araujo W.L."/>
        </authorList>
    </citation>
    <scope>NUCLEOTIDE SEQUENCE [LARGE SCALE GENOMIC DNA]</scope>
    <source>
        <strain evidence="2 3">SR1.6/4</strain>
    </source>
</reference>
<feature type="domain" description="HTH cro/C1-type" evidence="1">
    <location>
        <begin position="9"/>
        <end position="40"/>
    </location>
</feature>
<keyword evidence="3" id="KW-1185">Reference proteome</keyword>
<proteinExistence type="predicted"/>
<evidence type="ECO:0000313" key="2">
    <source>
        <dbReference type="EMBL" id="MEE7458043.1"/>
    </source>
</evidence>
<dbReference type="Pfam" id="PF01381">
    <property type="entry name" value="HTH_3"/>
    <property type="match status" value="1"/>
</dbReference>
<dbReference type="CDD" id="cd00093">
    <property type="entry name" value="HTH_XRE"/>
    <property type="match status" value="1"/>
</dbReference>
<dbReference type="InterPro" id="IPR001387">
    <property type="entry name" value="Cro/C1-type_HTH"/>
</dbReference>
<dbReference type="PROSITE" id="PS50943">
    <property type="entry name" value="HTH_CROC1"/>
    <property type="match status" value="1"/>
</dbReference>
<gene>
    <name evidence="2" type="ORF">MRSR164_15060</name>
</gene>
<sequence>MLAMDGSQMKDIRLRMGLNQQEFANALGQHRVTIAQYERGFRDKDRTPVKIPKVVELACLALWVGMTSYKDVFLGKDVLSPGVISAELVADGIRQNALLALERRGIVVGKNVLFFPWEKLKVLWSDMQNWCKEFDIEIKMHPVFNVDARNEGIAVLEFARDEGLRYFHLRWTPDVPDSYAGSD</sequence>
<dbReference type="Gene3D" id="1.10.260.40">
    <property type="entry name" value="lambda repressor-like DNA-binding domains"/>
    <property type="match status" value="1"/>
</dbReference>
<dbReference type="InterPro" id="IPR010982">
    <property type="entry name" value="Lambda_DNA-bd_dom_sf"/>
</dbReference>
<protein>
    <recommendedName>
        <fullName evidence="1">HTH cro/C1-type domain-containing protein</fullName>
    </recommendedName>
</protein>
<name>A0ABU7TBW6_9HYPH</name>
<accession>A0ABU7TBW6</accession>
<evidence type="ECO:0000313" key="3">
    <source>
        <dbReference type="Proteomes" id="UP001349262"/>
    </source>
</evidence>
<dbReference type="EMBL" id="MLBY01000004">
    <property type="protein sequence ID" value="MEE7458043.1"/>
    <property type="molecule type" value="Genomic_DNA"/>
</dbReference>